<comment type="caution">
    <text evidence="9">The sequence shown here is derived from an EMBL/GenBank/DDBJ whole genome shotgun (WGS) entry which is preliminary data.</text>
</comment>
<organism evidence="9 10">
    <name type="scientific">Naematelia encephala</name>
    <dbReference type="NCBI Taxonomy" id="71784"/>
    <lineage>
        <taxon>Eukaryota</taxon>
        <taxon>Fungi</taxon>
        <taxon>Dikarya</taxon>
        <taxon>Basidiomycota</taxon>
        <taxon>Agaricomycotina</taxon>
        <taxon>Tremellomycetes</taxon>
        <taxon>Tremellales</taxon>
        <taxon>Naemateliaceae</taxon>
        <taxon>Naematelia</taxon>
    </lineage>
</organism>
<dbReference type="STRING" id="71784.A0A1Y2BJ47"/>
<keyword evidence="5 7" id="KW-0472">Membrane</keyword>
<dbReference type="InterPro" id="IPR011701">
    <property type="entry name" value="MFS"/>
</dbReference>
<dbReference type="OrthoDB" id="440553at2759"/>
<evidence type="ECO:0000256" key="4">
    <source>
        <dbReference type="ARBA" id="ARBA00022989"/>
    </source>
</evidence>
<feature type="transmembrane region" description="Helical" evidence="7">
    <location>
        <begin position="81"/>
        <end position="100"/>
    </location>
</feature>
<dbReference type="InterPro" id="IPR050930">
    <property type="entry name" value="MFS_Vesicular_Transporter"/>
</dbReference>
<dbReference type="PROSITE" id="PS50850">
    <property type="entry name" value="MFS"/>
    <property type="match status" value="1"/>
</dbReference>
<feature type="transmembrane region" description="Helical" evidence="7">
    <location>
        <begin position="457"/>
        <end position="487"/>
    </location>
</feature>
<comment type="subcellular location">
    <subcellularLocation>
        <location evidence="1">Membrane</location>
        <topology evidence="1">Multi-pass membrane protein</topology>
    </subcellularLocation>
</comment>
<dbReference type="GO" id="GO:0022857">
    <property type="term" value="F:transmembrane transporter activity"/>
    <property type="evidence" value="ECO:0007669"/>
    <property type="project" value="InterPro"/>
</dbReference>
<name>A0A1Y2BJ47_9TREE</name>
<feature type="transmembrane region" description="Helical" evidence="7">
    <location>
        <begin position="136"/>
        <end position="155"/>
    </location>
</feature>
<keyword evidence="3 7" id="KW-0812">Transmembrane</keyword>
<feature type="transmembrane region" description="Helical" evidence="7">
    <location>
        <begin position="167"/>
        <end position="188"/>
    </location>
</feature>
<feature type="transmembrane region" description="Helical" evidence="7">
    <location>
        <begin position="335"/>
        <end position="356"/>
    </location>
</feature>
<evidence type="ECO:0000256" key="3">
    <source>
        <dbReference type="ARBA" id="ARBA00022692"/>
    </source>
</evidence>
<dbReference type="PANTHER" id="PTHR23506">
    <property type="entry name" value="GH10249P"/>
    <property type="match status" value="1"/>
</dbReference>
<evidence type="ECO:0000256" key="5">
    <source>
        <dbReference type="ARBA" id="ARBA00023136"/>
    </source>
</evidence>
<dbReference type="Pfam" id="PF07690">
    <property type="entry name" value="MFS_1"/>
    <property type="match status" value="2"/>
</dbReference>
<evidence type="ECO:0000256" key="1">
    <source>
        <dbReference type="ARBA" id="ARBA00004141"/>
    </source>
</evidence>
<dbReference type="InterPro" id="IPR036259">
    <property type="entry name" value="MFS_trans_sf"/>
</dbReference>
<dbReference type="InParanoid" id="A0A1Y2BJ47"/>
<dbReference type="AlphaFoldDB" id="A0A1Y2BJ47"/>
<dbReference type="PANTHER" id="PTHR23506:SF23">
    <property type="entry name" value="GH10249P"/>
    <property type="match status" value="1"/>
</dbReference>
<evidence type="ECO:0000256" key="2">
    <source>
        <dbReference type="ARBA" id="ARBA00022448"/>
    </source>
</evidence>
<evidence type="ECO:0000313" key="9">
    <source>
        <dbReference type="EMBL" id="ORY34786.1"/>
    </source>
</evidence>
<feature type="transmembrane region" description="Helical" evidence="7">
    <location>
        <begin position="194"/>
        <end position="215"/>
    </location>
</feature>
<feature type="transmembrane region" description="Helical" evidence="7">
    <location>
        <begin position="37"/>
        <end position="61"/>
    </location>
</feature>
<dbReference type="FunCoup" id="A0A1Y2BJ47">
    <property type="interactions" value="1"/>
</dbReference>
<feature type="transmembrane region" description="Helical" evidence="7">
    <location>
        <begin position="107"/>
        <end position="130"/>
    </location>
</feature>
<evidence type="ECO:0000256" key="6">
    <source>
        <dbReference type="SAM" id="MobiDB-lite"/>
    </source>
</evidence>
<feature type="compositionally biased region" description="Basic and acidic residues" evidence="6">
    <location>
        <begin position="1"/>
        <end position="13"/>
    </location>
</feature>
<keyword evidence="10" id="KW-1185">Reference proteome</keyword>
<proteinExistence type="predicted"/>
<feature type="transmembrane region" description="Helical" evidence="7">
    <location>
        <begin position="363"/>
        <end position="382"/>
    </location>
</feature>
<dbReference type="GO" id="GO:0016020">
    <property type="term" value="C:membrane"/>
    <property type="evidence" value="ECO:0007669"/>
    <property type="project" value="UniProtKB-SubCell"/>
</dbReference>
<keyword evidence="4 7" id="KW-1133">Transmembrane helix</keyword>
<dbReference type="InterPro" id="IPR020846">
    <property type="entry name" value="MFS_dom"/>
</dbReference>
<protein>
    <submittedName>
        <fullName evidence="9">Major facilitator superfamily domain-containing protein</fullName>
    </submittedName>
</protein>
<feature type="domain" description="Major facilitator superfamily (MFS) profile" evidence="8">
    <location>
        <begin position="39"/>
        <end position="481"/>
    </location>
</feature>
<dbReference type="SUPFAM" id="SSF103473">
    <property type="entry name" value="MFS general substrate transporter"/>
    <property type="match status" value="1"/>
</dbReference>
<feature type="region of interest" description="Disordered" evidence="6">
    <location>
        <begin position="1"/>
        <end position="22"/>
    </location>
</feature>
<dbReference type="Proteomes" id="UP000193986">
    <property type="component" value="Unassembled WGS sequence"/>
</dbReference>
<keyword evidence="2" id="KW-0813">Transport</keyword>
<sequence>MPIDDRNEGRSEANSESAPLNQVKNPPIGVKWRSSTWYITLVVAAGTTTDALTYNIVVPVLPYRLEALGYSNISSLTSWLFFSYSMGIFLATFPVAYFFHKYPYRRVPLIVGVLLLEVSLVLFMAIRPYWVMVVTRFMQGACSTVVWTVGFALICENVEEKNMGRQIGFAVSGVSIGTTIAPPIGGALYQHLGWYSPFIFCIIVLFFDLVGRILVIEQKDLPLYGIERGAPTINEISQREPDSDPQASPAKDLIPLGPISGAATTSATASNIHEEKSPPSKALSPWGVLKVLAKQPRGVTGICVSFAIGILLGALDPTLTLRIETVWNKDSAFVGLVYLAATAPTFICAPITGHLADKYGSQWVMAPCLFFVLPWLPLLLLTNSLAGFIVYFAIANTMGSCAFGPVGLELAMAARGAEGISEIHQFAAMNLAFSISTAIGSIVAGQMYDHLKYGWGATMWFCFGFTAVSSIVPFCLGGSPTLLQIVLRRHRANKIKEDRVPAEGSVATEHA</sequence>
<feature type="transmembrane region" description="Helical" evidence="7">
    <location>
        <begin position="426"/>
        <end position="445"/>
    </location>
</feature>
<accession>A0A1Y2BJ47</accession>
<dbReference type="CDD" id="cd17325">
    <property type="entry name" value="MFS_MdtG_SLC18_like"/>
    <property type="match status" value="1"/>
</dbReference>
<dbReference type="EMBL" id="MCFC01000002">
    <property type="protein sequence ID" value="ORY34786.1"/>
    <property type="molecule type" value="Genomic_DNA"/>
</dbReference>
<evidence type="ECO:0000259" key="8">
    <source>
        <dbReference type="PROSITE" id="PS50850"/>
    </source>
</evidence>
<evidence type="ECO:0000256" key="7">
    <source>
        <dbReference type="SAM" id="Phobius"/>
    </source>
</evidence>
<gene>
    <name evidence="9" type="ORF">BCR39DRAFT_514750</name>
</gene>
<evidence type="ECO:0000313" key="10">
    <source>
        <dbReference type="Proteomes" id="UP000193986"/>
    </source>
</evidence>
<reference evidence="9 10" key="1">
    <citation type="submission" date="2016-07" db="EMBL/GenBank/DDBJ databases">
        <title>Pervasive Adenine N6-methylation of Active Genes in Fungi.</title>
        <authorList>
            <consortium name="DOE Joint Genome Institute"/>
            <person name="Mondo S.J."/>
            <person name="Dannebaum R.O."/>
            <person name="Kuo R.C."/>
            <person name="Labutti K."/>
            <person name="Haridas S."/>
            <person name="Kuo A."/>
            <person name="Salamov A."/>
            <person name="Ahrendt S.R."/>
            <person name="Lipzen A."/>
            <person name="Sullivan W."/>
            <person name="Andreopoulos W.B."/>
            <person name="Clum A."/>
            <person name="Lindquist E."/>
            <person name="Daum C."/>
            <person name="Ramamoorthy G.K."/>
            <person name="Gryganskyi A."/>
            <person name="Culley D."/>
            <person name="Magnuson J.K."/>
            <person name="James T.Y."/>
            <person name="O'Malley M.A."/>
            <person name="Stajich J.E."/>
            <person name="Spatafora J.W."/>
            <person name="Visel A."/>
            <person name="Grigoriev I.V."/>
        </authorList>
    </citation>
    <scope>NUCLEOTIDE SEQUENCE [LARGE SCALE GENOMIC DNA]</scope>
    <source>
        <strain evidence="9 10">68-887.2</strain>
    </source>
</reference>
<dbReference type="Gene3D" id="1.20.1250.20">
    <property type="entry name" value="MFS general substrate transporter like domains"/>
    <property type="match status" value="2"/>
</dbReference>